<dbReference type="Pfam" id="PF00873">
    <property type="entry name" value="ACR_tran"/>
    <property type="match status" value="1"/>
</dbReference>
<proteinExistence type="predicted"/>
<reference evidence="1 2" key="1">
    <citation type="submission" date="2018-11" db="EMBL/GenBank/DDBJ databases">
        <title>Complete genome sequence of Leptospira kmetyi isolate LS 001/16 from soil sample associated with a leptospirosis patient in Kelantan.</title>
        <authorList>
            <person name="Muhammad Yusoff F."/>
            <person name="Muhammad Yusoff S."/>
            <person name="Ahmad M.N."/>
            <person name="Yusof N.Y."/>
            <person name="Aziah I."/>
        </authorList>
    </citation>
    <scope>NUCLEOTIDE SEQUENCE [LARGE SCALE GENOMIC DNA]</scope>
    <source>
        <strain evidence="1 2">LS 001/16</strain>
    </source>
</reference>
<protein>
    <submittedName>
        <fullName evidence="1">Efflux RND transporter permease subunit</fullName>
    </submittedName>
</protein>
<evidence type="ECO:0000313" key="1">
    <source>
        <dbReference type="EMBL" id="AYV56420.1"/>
    </source>
</evidence>
<dbReference type="InterPro" id="IPR027463">
    <property type="entry name" value="AcrB_DN_DC_subdom"/>
</dbReference>
<dbReference type="AlphaFoldDB" id="A0A2M9XS90"/>
<dbReference type="KEGG" id="lkm:EFP84_13500"/>
<dbReference type="PANTHER" id="PTHR32063:SF0">
    <property type="entry name" value="SWARMING MOTILITY PROTEIN SWRC"/>
    <property type="match status" value="1"/>
</dbReference>
<name>A0A2M9XS90_9LEPT</name>
<dbReference type="PRINTS" id="PR00702">
    <property type="entry name" value="ACRIFLAVINRP"/>
</dbReference>
<dbReference type="Gene3D" id="3.30.70.1430">
    <property type="entry name" value="Multidrug efflux transporter AcrB pore domain"/>
    <property type="match status" value="2"/>
</dbReference>
<dbReference type="GO" id="GO:0042910">
    <property type="term" value="F:xenobiotic transmembrane transporter activity"/>
    <property type="evidence" value="ECO:0007669"/>
    <property type="project" value="TreeGrafter"/>
</dbReference>
<dbReference type="Gene3D" id="3.30.2090.10">
    <property type="entry name" value="Multidrug efflux transporter AcrB TolC docking domain, DN and DC subdomains"/>
    <property type="match status" value="2"/>
</dbReference>
<dbReference type="Proteomes" id="UP000276407">
    <property type="component" value="Chromosome 1"/>
</dbReference>
<dbReference type="SUPFAM" id="SSF82693">
    <property type="entry name" value="Multidrug efflux transporter AcrB pore domain, PN1, PN2, PC1 and PC2 subdomains"/>
    <property type="match status" value="2"/>
</dbReference>
<dbReference type="InterPro" id="IPR001036">
    <property type="entry name" value="Acrflvin-R"/>
</dbReference>
<organism evidence="1 2">
    <name type="scientific">Leptospira kmetyi</name>
    <dbReference type="NCBI Taxonomy" id="408139"/>
    <lineage>
        <taxon>Bacteria</taxon>
        <taxon>Pseudomonadati</taxon>
        <taxon>Spirochaetota</taxon>
        <taxon>Spirochaetia</taxon>
        <taxon>Leptospirales</taxon>
        <taxon>Leptospiraceae</taxon>
        <taxon>Leptospira</taxon>
    </lineage>
</organism>
<dbReference type="RefSeq" id="WP_020986066.1">
    <property type="nucleotide sequence ID" value="NZ_CP033614.1"/>
</dbReference>
<dbReference type="Gene3D" id="3.30.70.1320">
    <property type="entry name" value="Multidrug efflux transporter AcrB pore domain like"/>
    <property type="match status" value="1"/>
</dbReference>
<dbReference type="PANTHER" id="PTHR32063">
    <property type="match status" value="1"/>
</dbReference>
<accession>A0A2M9XS90</accession>
<dbReference type="EMBL" id="CP033614">
    <property type="protein sequence ID" value="AYV56420.1"/>
    <property type="molecule type" value="Genomic_DNA"/>
</dbReference>
<dbReference type="Gene3D" id="1.20.1640.10">
    <property type="entry name" value="Multidrug efflux transporter AcrB transmembrane domain"/>
    <property type="match status" value="2"/>
</dbReference>
<dbReference type="GO" id="GO:0005886">
    <property type="term" value="C:plasma membrane"/>
    <property type="evidence" value="ECO:0007669"/>
    <property type="project" value="TreeGrafter"/>
</dbReference>
<dbReference type="Gene3D" id="3.30.70.1440">
    <property type="entry name" value="Multidrug efflux transporter AcrB pore domain"/>
    <property type="match status" value="1"/>
</dbReference>
<dbReference type="OrthoDB" id="366306at2"/>
<evidence type="ECO:0000313" key="2">
    <source>
        <dbReference type="Proteomes" id="UP000276407"/>
    </source>
</evidence>
<sequence>MTAFFLRNRVTTLVTFLLILLLGGISVKDLKIDLLPDISYPTLTVITVYENVSPSEIETLITRPVEEIVSSVNGVDRITSESLEGVSIVKIRFRWGTNMDTASIQTREKVDLVKGSLPIDAKKSVVLKFDPNDAPLLQIAVVPTGINPKELRYFLKKNIAPYFERVDGIAAVSITGGYEKQILVNIDRGKLNSYSLSPSEIIQRIGANNFNFPAGNIKREDREILVRTMGAYEKVDSIADLVINLSEGGAPVYLRSLAEVVDSYKERTSASFYDSEECVAVVLKKEAGKNSVFVSDEAKEVVNFVNEEFGSKLKLIIVADQSVFIRDSIGGVASSGLQAIIICFFVLSFFLGTFRESIIVTLSIPVSVLVTLVFMYFQKMTLNTMSLGGLAVGVGMMVDSSIVVLESIFAFKKKYPNDSFKSSMEGTKDVVGSLFSSTLTSIVVFLPILFIEGIAASVFKEFALSITYSLISSFFVSVSFIPVLCTLPFFSKEQTGGGRLAFFWAFREKSLNILEELYVFSVKFVISNRRKVTLSVLGLIPLTILLFKLLPVELMPQVEKAEMSAKIVLPAGSSLERTTEISKRVVDILNQSGLVARTFLKVGYEEKDLIINPKGDFGLNRSELFIGLTSYDVGEDLIEKSETSLSNLENETGAQVLFLPAKDLLSDILPESGEGLTLEVSGQDLALLKEVCEEIRKELSGLPNFTEATSSFSEETPELRVLIDRDKMAGFGLSVENVAKTLRAVIKGEQATRFRRNDDEIPVLVRHRLSDRTGTESLSDTLFKIQSGAFIRLRDFSNIVSGSSNRKILRYDGRRVGIIKAQFSDIKYSEAASLAEPVIQKYSDRKDISILPGETQKMMEKSIDSLTFAIALSILLVYMVLASNMENVGLPFVILFSIFVSGVGVAMGLIVTGKTLNIISVMGMILLAGVVVNNAIILIEFYQLHAADFRTTEELVIAGGRRRLNPILSTTATTILGLLPLLITFGPPSPQGPMAASVMGGLIVSTVLTLVFIPMAYVTYVEQISKLTRKK</sequence>
<dbReference type="SUPFAM" id="SSF82866">
    <property type="entry name" value="Multidrug efflux transporter AcrB transmembrane domain"/>
    <property type="match status" value="2"/>
</dbReference>
<dbReference type="SUPFAM" id="SSF82714">
    <property type="entry name" value="Multidrug efflux transporter AcrB TolC docking domain, DN and DC subdomains"/>
    <property type="match status" value="2"/>
</dbReference>
<gene>
    <name evidence="1" type="ORF">EFP84_13500</name>
</gene>